<evidence type="ECO:0000256" key="4">
    <source>
        <dbReference type="ARBA" id="ARBA00022692"/>
    </source>
</evidence>
<reference evidence="10 11" key="1">
    <citation type="submission" date="2017-06" db="EMBL/GenBank/DDBJ databases">
        <title>Description of Avrilella dinanensis gen. nov. sp. nov.</title>
        <authorList>
            <person name="Leyer C."/>
            <person name="Sassi M."/>
            <person name="Minet J."/>
            <person name="Kayal S."/>
            <person name="Cattoir V."/>
        </authorList>
    </citation>
    <scope>NUCLEOTIDE SEQUENCE [LARGE SCALE GENOMIC DNA]</scope>
    <source>
        <strain evidence="10 11">UR159</strain>
    </source>
</reference>
<dbReference type="EC" id="1.6.5.3" evidence="10"/>
<feature type="transmembrane region" description="Helical" evidence="8">
    <location>
        <begin position="163"/>
        <end position="184"/>
    </location>
</feature>
<evidence type="ECO:0000256" key="3">
    <source>
        <dbReference type="ARBA" id="ARBA00022475"/>
    </source>
</evidence>
<evidence type="ECO:0000259" key="9">
    <source>
        <dbReference type="Pfam" id="PF00361"/>
    </source>
</evidence>
<feature type="transmembrane region" description="Helical" evidence="8">
    <location>
        <begin position="204"/>
        <end position="228"/>
    </location>
</feature>
<feature type="transmembrane region" description="Helical" evidence="8">
    <location>
        <begin position="405"/>
        <end position="426"/>
    </location>
</feature>
<comment type="subcellular location">
    <subcellularLocation>
        <location evidence="1">Cell membrane</location>
        <topology evidence="1">Multi-pass membrane protein</topology>
    </subcellularLocation>
    <subcellularLocation>
        <location evidence="7">Membrane</location>
        <topology evidence="7">Multi-pass membrane protein</topology>
    </subcellularLocation>
</comment>
<feature type="domain" description="NADH:quinone oxidoreductase/Mrp antiporter transmembrane" evidence="9">
    <location>
        <begin position="129"/>
        <end position="418"/>
    </location>
</feature>
<keyword evidence="5 8" id="KW-1133">Transmembrane helix</keyword>
<feature type="transmembrane region" description="Helical" evidence="8">
    <location>
        <begin position="6"/>
        <end position="25"/>
    </location>
</feature>
<feature type="transmembrane region" description="Helical" evidence="8">
    <location>
        <begin position="454"/>
        <end position="478"/>
    </location>
</feature>
<feature type="transmembrane region" description="Helical" evidence="8">
    <location>
        <begin position="299"/>
        <end position="319"/>
    </location>
</feature>
<keyword evidence="3" id="KW-1003">Cell membrane</keyword>
<feature type="transmembrane region" description="Helical" evidence="8">
    <location>
        <begin position="108"/>
        <end position="127"/>
    </location>
</feature>
<feature type="transmembrane region" description="Helical" evidence="8">
    <location>
        <begin position="133"/>
        <end position="151"/>
    </location>
</feature>
<proteinExistence type="inferred from homology"/>
<evidence type="ECO:0000256" key="1">
    <source>
        <dbReference type="ARBA" id="ARBA00004651"/>
    </source>
</evidence>
<feature type="transmembrane region" description="Helical" evidence="8">
    <location>
        <begin position="240"/>
        <end position="258"/>
    </location>
</feature>
<dbReference type="Proteomes" id="UP000231960">
    <property type="component" value="Unassembled WGS sequence"/>
</dbReference>
<dbReference type="OrthoDB" id="9807568at2"/>
<dbReference type="RefSeq" id="WP_100677718.1">
    <property type="nucleotide sequence ID" value="NZ_JAJUJS010000006.1"/>
</dbReference>
<comment type="similarity">
    <text evidence="2">Belongs to the CPA3 antiporters (TC 2.A.63) subunit D family.</text>
</comment>
<feature type="transmembrane region" description="Helical" evidence="8">
    <location>
        <begin position="32"/>
        <end position="49"/>
    </location>
</feature>
<dbReference type="EMBL" id="NIPO01000001">
    <property type="protein sequence ID" value="PJR04155.1"/>
    <property type="molecule type" value="Genomic_DNA"/>
</dbReference>
<dbReference type="InterPro" id="IPR003918">
    <property type="entry name" value="NADH_UbQ_OxRdtase"/>
</dbReference>
<dbReference type="GO" id="GO:0005886">
    <property type="term" value="C:plasma membrane"/>
    <property type="evidence" value="ECO:0007669"/>
    <property type="project" value="UniProtKB-SubCell"/>
</dbReference>
<accession>A0A2M9R5X6</accession>
<dbReference type="PANTHER" id="PTHR42703:SF1">
    <property type="entry name" value="NA(+)_H(+) ANTIPORTER SUBUNIT D1"/>
    <property type="match status" value="1"/>
</dbReference>
<evidence type="ECO:0000256" key="2">
    <source>
        <dbReference type="ARBA" id="ARBA00005346"/>
    </source>
</evidence>
<protein>
    <submittedName>
        <fullName evidence="10">Na+/H+ antiporter subunit D</fullName>
        <ecNumber evidence="10">1.6.5.3</ecNumber>
    </submittedName>
</protein>
<dbReference type="InterPro" id="IPR050586">
    <property type="entry name" value="CPA3_Na-H_Antiporter_D"/>
</dbReference>
<keyword evidence="10" id="KW-0560">Oxidoreductase</keyword>
<dbReference type="GO" id="GO:0016491">
    <property type="term" value="F:oxidoreductase activity"/>
    <property type="evidence" value="ECO:0007669"/>
    <property type="project" value="UniProtKB-KW"/>
</dbReference>
<sequence>MTTNFILAPILVHMFTAILLLFFWGNLRAQKLISIVGNTIAFLLCIKLFDLTLKHKHLLLQAGGWDAPFGISFISDTFSAIMVLLTAIVGWAVGIYSTSAINVSRIKYGYFFTFHFLIMGLLGAFLTGDIFNLYVWFEVVIISSFILLTVGGKKMQMEGAIKYVTMNMLASIIFLTAIAILYGITGTLNIADISMKIAQVENTGLVSITALLFFVGFGIKSAVFPLYFWLPSSYHTPPSAIAAIFGGLLTKMGVYALFRVFTVIFVPDDFTIALMTTLAGLTMITGALGTINKRNIRRVLSYLIVCHIGYLIAGLGLYTEIAFTAAIFYLIHDVVVKSNLFMIIGVIYKARDTVDMYRLGGMLKDYPMFSFVTAIVLFSLVGIPPLSGFWSKIYLFQESFGQGNYFLLVSLVFASFVTLFVIARMWSEVFWKDSPKPLTEEIDRFRNFSKSGKFALIFPILFLAGVTLCIGLGASAVFELAGQAAHELKNPSIYIDAVLNKN</sequence>
<name>A0A2M9R5X6_9FLAO</name>
<feature type="transmembrane region" description="Helical" evidence="8">
    <location>
        <begin position="69"/>
        <end position="96"/>
    </location>
</feature>
<evidence type="ECO:0000313" key="10">
    <source>
        <dbReference type="EMBL" id="PJR04155.1"/>
    </source>
</evidence>
<evidence type="ECO:0000256" key="5">
    <source>
        <dbReference type="ARBA" id="ARBA00022989"/>
    </source>
</evidence>
<dbReference type="PRINTS" id="PR01437">
    <property type="entry name" value="NUOXDRDTASE4"/>
</dbReference>
<comment type="caution">
    <text evidence="10">The sequence shown here is derived from an EMBL/GenBank/DDBJ whole genome shotgun (WGS) entry which is preliminary data.</text>
</comment>
<dbReference type="PANTHER" id="PTHR42703">
    <property type="entry name" value="NADH DEHYDROGENASE"/>
    <property type="match status" value="1"/>
</dbReference>
<keyword evidence="4 7" id="KW-0812">Transmembrane</keyword>
<keyword evidence="6 8" id="KW-0472">Membrane</keyword>
<feature type="transmembrane region" description="Helical" evidence="8">
    <location>
        <begin position="325"/>
        <end position="348"/>
    </location>
</feature>
<dbReference type="GO" id="GO:0008137">
    <property type="term" value="F:NADH dehydrogenase (ubiquinone) activity"/>
    <property type="evidence" value="ECO:0007669"/>
    <property type="project" value="InterPro"/>
</dbReference>
<dbReference type="AlphaFoldDB" id="A0A2M9R5X6"/>
<evidence type="ECO:0000256" key="7">
    <source>
        <dbReference type="RuleBase" id="RU000320"/>
    </source>
</evidence>
<dbReference type="GO" id="GO:0042773">
    <property type="term" value="P:ATP synthesis coupled electron transport"/>
    <property type="evidence" value="ECO:0007669"/>
    <property type="project" value="InterPro"/>
</dbReference>
<dbReference type="InterPro" id="IPR001750">
    <property type="entry name" value="ND/Mrp_TM"/>
</dbReference>
<organism evidence="10 11">
    <name type="scientific">Avrilella dinanensis</name>
    <dbReference type="NCBI Taxonomy" id="2008672"/>
    <lineage>
        <taxon>Bacteria</taxon>
        <taxon>Pseudomonadati</taxon>
        <taxon>Bacteroidota</taxon>
        <taxon>Flavobacteriia</taxon>
        <taxon>Flavobacteriales</taxon>
        <taxon>Flavobacteriaceae</taxon>
        <taxon>Avrilella</taxon>
    </lineage>
</organism>
<evidence type="ECO:0000313" key="11">
    <source>
        <dbReference type="Proteomes" id="UP000231960"/>
    </source>
</evidence>
<keyword evidence="11" id="KW-1185">Reference proteome</keyword>
<feature type="transmembrane region" description="Helical" evidence="8">
    <location>
        <begin position="270"/>
        <end position="292"/>
    </location>
</feature>
<evidence type="ECO:0000256" key="8">
    <source>
        <dbReference type="SAM" id="Phobius"/>
    </source>
</evidence>
<gene>
    <name evidence="10" type="ORF">CDL10_06190</name>
</gene>
<feature type="transmembrane region" description="Helical" evidence="8">
    <location>
        <begin position="369"/>
        <end position="390"/>
    </location>
</feature>
<dbReference type="Pfam" id="PF00361">
    <property type="entry name" value="Proton_antipo_M"/>
    <property type="match status" value="1"/>
</dbReference>
<evidence type="ECO:0000256" key="6">
    <source>
        <dbReference type="ARBA" id="ARBA00023136"/>
    </source>
</evidence>